<gene>
    <name evidence="1" type="ORF">Lsha_2909</name>
</gene>
<dbReference type="PATRIC" id="fig|1122169.6.peg.3348"/>
<dbReference type="RefSeq" id="WP_018577767.1">
    <property type="nucleotide sequence ID" value="NZ_KB892410.1"/>
</dbReference>
<dbReference type="OrthoDB" id="9429666at2"/>
<dbReference type="AlphaFoldDB" id="A0A0W0YGY7"/>
<evidence type="ECO:0000313" key="1">
    <source>
        <dbReference type="EMBL" id="KTD56221.1"/>
    </source>
</evidence>
<name>A0A0W0YGY7_9GAMM</name>
<protein>
    <submittedName>
        <fullName evidence="1">Uncharacterized protein</fullName>
    </submittedName>
</protein>
<keyword evidence="2" id="KW-1185">Reference proteome</keyword>
<comment type="caution">
    <text evidence="1">The sequence shown here is derived from an EMBL/GenBank/DDBJ whole genome shotgun (WGS) entry which is preliminary data.</text>
</comment>
<proteinExistence type="predicted"/>
<reference evidence="1 2" key="1">
    <citation type="submission" date="2015-11" db="EMBL/GenBank/DDBJ databases">
        <title>Genomic analysis of 38 Legionella species identifies large and diverse effector repertoires.</title>
        <authorList>
            <person name="Burstein D."/>
            <person name="Amaro F."/>
            <person name="Zusman T."/>
            <person name="Lifshitz Z."/>
            <person name="Cohen O."/>
            <person name="Gilbert J.A."/>
            <person name="Pupko T."/>
            <person name="Shuman H.A."/>
            <person name="Segal G."/>
        </authorList>
    </citation>
    <scope>NUCLEOTIDE SEQUENCE [LARGE SCALE GENOMIC DNA]</scope>
    <source>
        <strain evidence="1 2">ATCC 49655</strain>
    </source>
</reference>
<dbReference type="Proteomes" id="UP000054600">
    <property type="component" value="Unassembled WGS sequence"/>
</dbReference>
<evidence type="ECO:0000313" key="2">
    <source>
        <dbReference type="Proteomes" id="UP000054600"/>
    </source>
</evidence>
<accession>A0A0W0YGY7</accession>
<organism evidence="1 2">
    <name type="scientific">Legionella shakespearei DSM 23087</name>
    <dbReference type="NCBI Taxonomy" id="1122169"/>
    <lineage>
        <taxon>Bacteria</taxon>
        <taxon>Pseudomonadati</taxon>
        <taxon>Pseudomonadota</taxon>
        <taxon>Gammaproteobacteria</taxon>
        <taxon>Legionellales</taxon>
        <taxon>Legionellaceae</taxon>
        <taxon>Legionella</taxon>
    </lineage>
</organism>
<dbReference type="EMBL" id="LNYW01000075">
    <property type="protein sequence ID" value="KTD56221.1"/>
    <property type="molecule type" value="Genomic_DNA"/>
</dbReference>
<sequence length="117" mass="13264">MKIDIKGIDKATLVAELFNNSKPLGLVFFAAKSNTKMTAENAQKYLDKGQTYFDYLEGRVMKIDVSGDEMDPWGYDRDNGQGSANNVVEAIRKANLKRLSQALPWKKRRLLEIPLKL</sequence>